<dbReference type="AlphaFoldDB" id="A0A1C3WSH5"/>
<organism evidence="1 2">
    <name type="scientific">Bradyrhizobium yuanmingense</name>
    <dbReference type="NCBI Taxonomy" id="108015"/>
    <lineage>
        <taxon>Bacteria</taxon>
        <taxon>Pseudomonadati</taxon>
        <taxon>Pseudomonadota</taxon>
        <taxon>Alphaproteobacteria</taxon>
        <taxon>Hyphomicrobiales</taxon>
        <taxon>Nitrobacteraceae</taxon>
        <taxon>Bradyrhizobium</taxon>
    </lineage>
</organism>
<dbReference type="EMBL" id="FMAE01000007">
    <property type="protein sequence ID" value="SCB43023.1"/>
    <property type="molecule type" value="Genomic_DNA"/>
</dbReference>
<dbReference type="Proteomes" id="UP000183174">
    <property type="component" value="Unassembled WGS sequence"/>
</dbReference>
<gene>
    <name evidence="1" type="ORF">GA0061099_1007182</name>
</gene>
<reference evidence="1 2" key="1">
    <citation type="submission" date="2016-08" db="EMBL/GenBank/DDBJ databases">
        <authorList>
            <person name="Seilhamer J.J."/>
        </authorList>
    </citation>
    <scope>NUCLEOTIDE SEQUENCE [LARGE SCALE GENOMIC DNA]</scope>
    <source>
        <strain evidence="1 2">CCBAU 10071</strain>
    </source>
</reference>
<protein>
    <submittedName>
        <fullName evidence="1">Uncharacterized protein</fullName>
    </submittedName>
</protein>
<sequence>MQTLAVDIATTFVDDAAALVAGFGRALLRLAMAPVNRIANACDVAGVLAERRATLRMWRASRARARHEGRRFSLLGRFSPFRHLAHLT</sequence>
<proteinExistence type="predicted"/>
<accession>A0A1C3WSH5</accession>
<evidence type="ECO:0000313" key="1">
    <source>
        <dbReference type="EMBL" id="SCB43023.1"/>
    </source>
</evidence>
<name>A0A1C3WSH5_9BRAD</name>
<evidence type="ECO:0000313" key="2">
    <source>
        <dbReference type="Proteomes" id="UP000183174"/>
    </source>
</evidence>